<comment type="caution">
    <text evidence="1">The sequence shown here is derived from an EMBL/GenBank/DDBJ whole genome shotgun (WGS) entry which is preliminary data.</text>
</comment>
<dbReference type="AlphaFoldDB" id="A0A1B7ZEW4"/>
<dbReference type="STRING" id="1836467.BTR34_09940"/>
<accession>A0A1B7ZEW4</accession>
<name>A0A1B7ZEW4_9FLAO</name>
<dbReference type="OrthoDB" id="384974at2"/>
<dbReference type="EMBL" id="LZFP01000001">
    <property type="protein sequence ID" value="OBR42105.1"/>
    <property type="molecule type" value="Genomic_DNA"/>
</dbReference>
<dbReference type="RefSeq" id="WP_068480917.1">
    <property type="nucleotide sequence ID" value="NZ_CP018760.1"/>
</dbReference>
<organism evidence="1 2">
    <name type="scientific">Maribacter hydrothermalis</name>
    <dbReference type="NCBI Taxonomy" id="1836467"/>
    <lineage>
        <taxon>Bacteria</taxon>
        <taxon>Pseudomonadati</taxon>
        <taxon>Bacteroidota</taxon>
        <taxon>Flavobacteriia</taxon>
        <taxon>Flavobacteriales</taxon>
        <taxon>Flavobacteriaceae</taxon>
        <taxon>Maribacter</taxon>
    </lineage>
</organism>
<dbReference type="Proteomes" id="UP000092164">
    <property type="component" value="Unassembled WGS sequence"/>
</dbReference>
<protein>
    <submittedName>
        <fullName evidence="1">Uncharacterized protein</fullName>
    </submittedName>
</protein>
<evidence type="ECO:0000313" key="2">
    <source>
        <dbReference type="Proteomes" id="UP000092164"/>
    </source>
</evidence>
<gene>
    <name evidence="1" type="ORF">A9200_01570</name>
</gene>
<keyword evidence="2" id="KW-1185">Reference proteome</keyword>
<evidence type="ECO:0000313" key="1">
    <source>
        <dbReference type="EMBL" id="OBR42105.1"/>
    </source>
</evidence>
<reference evidence="2" key="1">
    <citation type="submission" date="2016-06" db="EMBL/GenBank/DDBJ databases">
        <authorList>
            <person name="Zhan P."/>
        </authorList>
    </citation>
    <scope>NUCLEOTIDE SEQUENCE [LARGE SCALE GENOMIC DNA]</scope>
    <source>
        <strain evidence="2">T28</strain>
    </source>
</reference>
<sequence length="67" mass="7900">MLKVWIALTNEEQIQQYYFDVIPELKTVVSFKTSFFNDQQRAKIYPYLKVSAVVPKVNISYTSTFDD</sequence>
<dbReference type="KEGG" id="mart:BTR34_09940"/>
<proteinExistence type="predicted"/>